<keyword evidence="2" id="KW-0808">Transferase</keyword>
<dbReference type="eggNOG" id="COG0607">
    <property type="taxonomic scope" value="Bacteria"/>
</dbReference>
<dbReference type="SMART" id="SM00450">
    <property type="entry name" value="RHOD"/>
    <property type="match status" value="1"/>
</dbReference>
<dbReference type="RefSeq" id="WP_038085025.1">
    <property type="nucleotide sequence ID" value="NZ_JMIR01000004.1"/>
</dbReference>
<evidence type="ECO:0000313" key="2">
    <source>
        <dbReference type="EMBL" id="KEO84440.1"/>
    </source>
</evidence>
<dbReference type="PROSITE" id="PS50206">
    <property type="entry name" value="RHODANESE_3"/>
    <property type="match status" value="1"/>
</dbReference>
<dbReference type="Proteomes" id="UP000027931">
    <property type="component" value="Unassembled WGS sequence"/>
</dbReference>
<dbReference type="InterPro" id="IPR036873">
    <property type="entry name" value="Rhodanese-like_dom_sf"/>
</dbReference>
<reference evidence="2 3" key="1">
    <citation type="journal article" date="2013" name="Int. J. Syst. Evol. Microbiol.">
        <title>Tumebacillus flagellatus sp. nov., an alpha-amylase/pullulanase-producing bacterium isolated from cassava wastewater.</title>
        <authorList>
            <person name="Wang Q."/>
            <person name="Xie N."/>
            <person name="Qin Y."/>
            <person name="Shen N."/>
            <person name="Zhu J."/>
            <person name="Mi H."/>
            <person name="Huang R."/>
        </authorList>
    </citation>
    <scope>NUCLEOTIDE SEQUENCE [LARGE SCALE GENOMIC DNA]</scope>
    <source>
        <strain evidence="2 3">GST4</strain>
    </source>
</reference>
<name>A0A074LUY7_9BACL</name>
<proteinExistence type="predicted"/>
<dbReference type="PANTHER" id="PTHR43031">
    <property type="entry name" value="FAD-DEPENDENT OXIDOREDUCTASE"/>
    <property type="match status" value="1"/>
</dbReference>
<accession>A0A074LUY7</accession>
<dbReference type="EMBL" id="JMIR01000004">
    <property type="protein sequence ID" value="KEO84440.1"/>
    <property type="molecule type" value="Genomic_DNA"/>
</dbReference>
<dbReference type="PANTHER" id="PTHR43031:SF17">
    <property type="entry name" value="SULFURTRANSFERASE YTWF-RELATED"/>
    <property type="match status" value="1"/>
</dbReference>
<dbReference type="GO" id="GO:0016740">
    <property type="term" value="F:transferase activity"/>
    <property type="evidence" value="ECO:0007669"/>
    <property type="project" value="UniProtKB-KW"/>
</dbReference>
<dbReference type="STRING" id="1157490.EL26_04895"/>
<dbReference type="InterPro" id="IPR001763">
    <property type="entry name" value="Rhodanese-like_dom"/>
</dbReference>
<protein>
    <submittedName>
        <fullName evidence="2">Sulfurtransferase</fullName>
    </submittedName>
</protein>
<dbReference type="CDD" id="cd00158">
    <property type="entry name" value="RHOD"/>
    <property type="match status" value="1"/>
</dbReference>
<dbReference type="Pfam" id="PF00581">
    <property type="entry name" value="Rhodanese"/>
    <property type="match status" value="1"/>
</dbReference>
<dbReference type="Gene3D" id="3.40.250.10">
    <property type="entry name" value="Rhodanese-like domain"/>
    <property type="match status" value="1"/>
</dbReference>
<dbReference type="InterPro" id="IPR050229">
    <property type="entry name" value="GlpE_sulfurtransferase"/>
</dbReference>
<feature type="domain" description="Rhodanese" evidence="1">
    <location>
        <begin position="22"/>
        <end position="110"/>
    </location>
</feature>
<dbReference type="SUPFAM" id="SSF52821">
    <property type="entry name" value="Rhodanese/Cell cycle control phosphatase"/>
    <property type="match status" value="1"/>
</dbReference>
<evidence type="ECO:0000259" key="1">
    <source>
        <dbReference type="PROSITE" id="PS50206"/>
    </source>
</evidence>
<evidence type="ECO:0000313" key="3">
    <source>
        <dbReference type="Proteomes" id="UP000027931"/>
    </source>
</evidence>
<organism evidence="2 3">
    <name type="scientific">Tumebacillus flagellatus</name>
    <dbReference type="NCBI Taxonomy" id="1157490"/>
    <lineage>
        <taxon>Bacteria</taxon>
        <taxon>Bacillati</taxon>
        <taxon>Bacillota</taxon>
        <taxon>Bacilli</taxon>
        <taxon>Bacillales</taxon>
        <taxon>Alicyclobacillaceae</taxon>
        <taxon>Tumebacillus</taxon>
    </lineage>
</organism>
<dbReference type="OrthoDB" id="9800872at2"/>
<dbReference type="AlphaFoldDB" id="A0A074LUY7"/>
<sequence>MPHNIEGIQQFTAEEVKKIIEDPKDIVILDVREPEEYNAGHIPGVPLVPMHTIPSKLNELDKDKEYLFICRSGNRSHQVARFLKQNGFEKVNNFNGGMLSWTEPVKTGMEE</sequence>
<gene>
    <name evidence="2" type="ORF">EL26_04895</name>
</gene>
<keyword evidence="3" id="KW-1185">Reference proteome</keyword>
<comment type="caution">
    <text evidence="2">The sequence shown here is derived from an EMBL/GenBank/DDBJ whole genome shotgun (WGS) entry which is preliminary data.</text>
</comment>